<evidence type="ECO:0000313" key="3">
    <source>
        <dbReference type="Proteomes" id="UP000315995"/>
    </source>
</evidence>
<accession>A0A5B8Y5S8</accession>
<feature type="region of interest" description="Disordered" evidence="1">
    <location>
        <begin position="1"/>
        <end position="24"/>
    </location>
</feature>
<dbReference type="RefSeq" id="WP_141196994.1">
    <property type="nucleotide sequence ID" value="NZ_CP041186.1"/>
</dbReference>
<proteinExistence type="predicted"/>
<gene>
    <name evidence="2" type="ORF">FIV42_07080</name>
</gene>
<reference evidence="2 3" key="1">
    <citation type="submission" date="2019-06" db="EMBL/GenBank/DDBJ databases">
        <title>Persicimonas caeni gen. nov., sp. nov., a predatory bacterium isolated from solar saltern.</title>
        <authorList>
            <person name="Wang S."/>
        </authorList>
    </citation>
    <scope>NUCLEOTIDE SEQUENCE [LARGE SCALE GENOMIC DNA]</scope>
    <source>
        <strain evidence="2 3">YN101</strain>
    </source>
</reference>
<dbReference type="OrthoDB" id="5503174at2"/>
<dbReference type="AlphaFoldDB" id="A0A4Y6PQ89"/>
<evidence type="ECO:0008006" key="4">
    <source>
        <dbReference type="Google" id="ProtNLM"/>
    </source>
</evidence>
<sequence length="219" mass="23767">MAANDHDNPSDGPRRPEQSEESGWRPTRRTFLWLGAGTAAGALLLGRACFYDANDWDGRVLGEWEASVLAAAATALIPNEPGPLPSPGPSGLELAKNVDRFLEGMPDRMLLEIHGMFALIEHGTLLGGFARRFTRLDPAARLDCLVGIRQKGGQLAQAFKGIRDLCLLGWYSDRRTWKSIGYDGPLLERPAPPPVPTRADAGKYGRLIAKPGATPRGMQ</sequence>
<feature type="compositionally biased region" description="Basic and acidic residues" evidence="1">
    <location>
        <begin position="1"/>
        <end position="18"/>
    </location>
</feature>
<dbReference type="EMBL" id="CP041186">
    <property type="protein sequence ID" value="QDG50502.1"/>
    <property type="molecule type" value="Genomic_DNA"/>
</dbReference>
<accession>A0A4Y6PQ89</accession>
<keyword evidence="3" id="KW-1185">Reference proteome</keyword>
<organism evidence="2 3">
    <name type="scientific">Persicimonas caeni</name>
    <dbReference type="NCBI Taxonomy" id="2292766"/>
    <lineage>
        <taxon>Bacteria</taxon>
        <taxon>Deltaproteobacteria</taxon>
        <taxon>Bradymonadales</taxon>
        <taxon>Bradymonadaceae</taxon>
        <taxon>Persicimonas</taxon>
    </lineage>
</organism>
<feature type="region of interest" description="Disordered" evidence="1">
    <location>
        <begin position="189"/>
        <end position="219"/>
    </location>
</feature>
<dbReference type="Proteomes" id="UP000315995">
    <property type="component" value="Chromosome"/>
</dbReference>
<protein>
    <recommendedName>
        <fullName evidence="4">Gluconate 2-dehydrogenase subunit 3 family protein</fullName>
    </recommendedName>
</protein>
<evidence type="ECO:0000313" key="2">
    <source>
        <dbReference type="EMBL" id="QDG50502.1"/>
    </source>
</evidence>
<name>A0A4Y6PQ89_PERCE</name>
<evidence type="ECO:0000256" key="1">
    <source>
        <dbReference type="SAM" id="MobiDB-lite"/>
    </source>
</evidence>